<gene>
    <name evidence="1" type="ORF">BACCIP111883_04569</name>
</gene>
<dbReference type="EMBL" id="CAKJTJ010000071">
    <property type="protein sequence ID" value="CAG9623737.1"/>
    <property type="molecule type" value="Genomic_DNA"/>
</dbReference>
<accession>A0ABM8YUX3</accession>
<keyword evidence="2" id="KW-1185">Reference proteome</keyword>
<proteinExistence type="predicted"/>
<dbReference type="Gene3D" id="3.80.10.10">
    <property type="entry name" value="Ribonuclease Inhibitor"/>
    <property type="match status" value="2"/>
</dbReference>
<reference evidence="1 2" key="1">
    <citation type="submission" date="2021-10" db="EMBL/GenBank/DDBJ databases">
        <authorList>
            <person name="Criscuolo A."/>
        </authorList>
    </citation>
    <scope>NUCLEOTIDE SEQUENCE [LARGE SCALE GENOMIC DNA]</scope>
    <source>
        <strain evidence="2">CIP 111883</strain>
    </source>
</reference>
<sequence length="349" mass="39828">MYSKISEGRIQIKGKLTEEEVHELLHTSELEVIQFQSEVELDTFQLLNDILFSVRDDIVLRVYGFSHSSCDFCFLEKLPNLSRFCAECYEMVENIGALSYLKKLKELELSIFNLESFDIFTKIPNTLEELVLGETKSKKPNLAVLERFEKLQKLFIVGHKKNIDVISKLENLEELALTSVTTENLDFLLPLKKLCSLTINLGGIHNFSAIEGLGNISYLELFQIRGLSDLSFISTITGLQYLSLQNLPNVNVLPDLSNLSKLKKVALESMKGLKDLSSLENAAALVEFTHWSAMNMNIDDYVPLLQHPSLERVSVGFGSDKKNRQFEKLAEEYGKTGDIIWHNKKFFYR</sequence>
<dbReference type="Proteomes" id="UP000789833">
    <property type="component" value="Unassembled WGS sequence"/>
</dbReference>
<evidence type="ECO:0000313" key="2">
    <source>
        <dbReference type="Proteomes" id="UP000789833"/>
    </source>
</evidence>
<protein>
    <recommendedName>
        <fullName evidence="3">Leucine-rich repeat domain-containing protein</fullName>
    </recommendedName>
</protein>
<organism evidence="1 2">
    <name type="scientific">Sutcliffiella rhizosphaerae</name>
    <dbReference type="NCBI Taxonomy" id="2880967"/>
    <lineage>
        <taxon>Bacteria</taxon>
        <taxon>Bacillati</taxon>
        <taxon>Bacillota</taxon>
        <taxon>Bacilli</taxon>
        <taxon>Bacillales</taxon>
        <taxon>Bacillaceae</taxon>
        <taxon>Sutcliffiella</taxon>
    </lineage>
</organism>
<evidence type="ECO:0008006" key="3">
    <source>
        <dbReference type="Google" id="ProtNLM"/>
    </source>
</evidence>
<comment type="caution">
    <text evidence="1">The sequence shown here is derived from an EMBL/GenBank/DDBJ whole genome shotgun (WGS) entry which is preliminary data.</text>
</comment>
<name>A0ABM8YUX3_9BACI</name>
<evidence type="ECO:0000313" key="1">
    <source>
        <dbReference type="EMBL" id="CAG9623737.1"/>
    </source>
</evidence>
<dbReference type="RefSeq" id="WP_230505467.1">
    <property type="nucleotide sequence ID" value="NZ_CAKJTJ010000071.1"/>
</dbReference>
<dbReference type="InterPro" id="IPR032675">
    <property type="entry name" value="LRR_dom_sf"/>
</dbReference>
<dbReference type="SUPFAM" id="SSF52058">
    <property type="entry name" value="L domain-like"/>
    <property type="match status" value="1"/>
</dbReference>